<name>A0AAJ5T7F4_9BURK</name>
<protein>
    <recommendedName>
        <fullName evidence="3">ParB/Sulfiredoxin domain-containing protein</fullName>
    </recommendedName>
</protein>
<sequence>MNFQQLVWIQHPVGADWNVAQDPVVWAAVDLLDAVWRDTADYVGVDGRGSDQDGKYEAVGTFLRHAIGKRQIFIPTVSLENGKAIFTDGRHRFAWLRDHGLRVLPVEVDEDSADACRTCFGTSERVGRLDPGPA</sequence>
<reference evidence="1 2" key="1">
    <citation type="submission" date="2017-11" db="EMBL/GenBank/DDBJ databases">
        <authorList>
            <person name="Seth-Smith MB H."/>
        </authorList>
    </citation>
    <scope>NUCLEOTIDE SEQUENCE [LARGE SCALE GENOMIC DNA]</scope>
    <source>
        <strain evidence="1">E</strain>
    </source>
</reference>
<dbReference type="RefSeq" id="WP_060221051.1">
    <property type="nucleotide sequence ID" value="NZ_LR025743.1"/>
</dbReference>
<dbReference type="EMBL" id="LR025743">
    <property type="protein sequence ID" value="VBB15454.1"/>
    <property type="molecule type" value="Genomic_DNA"/>
</dbReference>
<evidence type="ECO:0000313" key="1">
    <source>
        <dbReference type="EMBL" id="VBB15454.1"/>
    </source>
</evidence>
<proteinExistence type="predicted"/>
<evidence type="ECO:0008006" key="3">
    <source>
        <dbReference type="Google" id="ProtNLM"/>
    </source>
</evidence>
<gene>
    <name evidence="1" type="ORF">BSTAB16_5650</name>
</gene>
<dbReference type="Proteomes" id="UP000268684">
    <property type="component" value="Chromosome II"/>
</dbReference>
<organism evidence="1 2">
    <name type="scientific">Burkholderia stabilis</name>
    <dbReference type="NCBI Taxonomy" id="95485"/>
    <lineage>
        <taxon>Bacteria</taxon>
        <taxon>Pseudomonadati</taxon>
        <taxon>Pseudomonadota</taxon>
        <taxon>Betaproteobacteria</taxon>
        <taxon>Burkholderiales</taxon>
        <taxon>Burkholderiaceae</taxon>
        <taxon>Burkholderia</taxon>
        <taxon>Burkholderia cepacia complex</taxon>
    </lineage>
</organism>
<accession>A0AAJ5T7F4</accession>
<evidence type="ECO:0000313" key="2">
    <source>
        <dbReference type="Proteomes" id="UP000268684"/>
    </source>
</evidence>
<keyword evidence="2" id="KW-1185">Reference proteome</keyword>
<dbReference type="AlphaFoldDB" id="A0AAJ5T7F4"/>
<dbReference type="GeneID" id="71058069"/>